<dbReference type="Pfam" id="PF05239">
    <property type="entry name" value="PRC"/>
    <property type="match status" value="1"/>
</dbReference>
<name>A0A6B2H8X3_9BACT</name>
<dbReference type="EMBL" id="JAAEAA010000007">
    <property type="protein sequence ID" value="NDK55654.1"/>
    <property type="molecule type" value="Genomic_DNA"/>
</dbReference>
<dbReference type="AlphaFoldDB" id="A0A6B2H8X3"/>
<protein>
    <recommendedName>
        <fullName evidence="1">PRC-barrel domain-containing protein</fullName>
    </recommendedName>
</protein>
<comment type="caution">
    <text evidence="2">The sequence shown here is derived from an EMBL/GenBank/DDBJ whole genome shotgun (WGS) entry which is preliminary data.</text>
</comment>
<keyword evidence="3" id="KW-1185">Reference proteome</keyword>
<feature type="domain" description="PRC-barrel" evidence="1">
    <location>
        <begin position="28"/>
        <end position="98"/>
    </location>
</feature>
<dbReference type="Proteomes" id="UP000478546">
    <property type="component" value="Unassembled WGS sequence"/>
</dbReference>
<organism evidence="2 3">
    <name type="scientific">Pontibacter fetidus</name>
    <dbReference type="NCBI Taxonomy" id="2700082"/>
    <lineage>
        <taxon>Bacteria</taxon>
        <taxon>Pseudomonadati</taxon>
        <taxon>Bacteroidota</taxon>
        <taxon>Cytophagia</taxon>
        <taxon>Cytophagales</taxon>
        <taxon>Hymenobacteraceae</taxon>
        <taxon>Pontibacter</taxon>
    </lineage>
</organism>
<proteinExistence type="predicted"/>
<dbReference type="GO" id="GO:0019684">
    <property type="term" value="P:photosynthesis, light reaction"/>
    <property type="evidence" value="ECO:0007669"/>
    <property type="project" value="InterPro"/>
</dbReference>
<evidence type="ECO:0000313" key="3">
    <source>
        <dbReference type="Proteomes" id="UP000478546"/>
    </source>
</evidence>
<reference evidence="2 3" key="1">
    <citation type="submission" date="2020-01" db="EMBL/GenBank/DDBJ databases">
        <authorList>
            <person name="Kim M.K."/>
        </authorList>
    </citation>
    <scope>NUCLEOTIDE SEQUENCE [LARGE SCALE GENOMIC DNA]</scope>
    <source>
        <strain evidence="2 3">BT213</strain>
    </source>
</reference>
<dbReference type="InterPro" id="IPR011033">
    <property type="entry name" value="PRC_barrel-like_sf"/>
</dbReference>
<evidence type="ECO:0000313" key="2">
    <source>
        <dbReference type="EMBL" id="NDK55654.1"/>
    </source>
</evidence>
<dbReference type="Gene3D" id="3.90.50.10">
    <property type="entry name" value="Photosynthetic Reaction Center, subunit H, domain 2"/>
    <property type="match status" value="1"/>
</dbReference>
<dbReference type="InterPro" id="IPR014747">
    <property type="entry name" value="Bac_photo_RC_H_C"/>
</dbReference>
<sequence length="245" mass="28499">MKDNDFRNERLVALSAMKDYKIAKDNPDVLGWRVVGADGDSLGIVRDLIVDPKQMKARYLSVMADRKFFNTDTDQYLLVPIGVAALDRSSKKVFVSAIDSTSISRYPVYEGGSIPEDYEYAVRDNLHRTHRDIVADNTDRHNDEFEEALRRDREVETSHISDDFYNDEAFDENRFYTSNQEVHRDRTYPTYSHTDADVHDVRNEDIRPKTVEDSIATIERLEQLRERGSLTEEEFILLKKRALNL</sequence>
<dbReference type="InterPro" id="IPR027275">
    <property type="entry name" value="PRC-brl_dom"/>
</dbReference>
<dbReference type="SUPFAM" id="SSF50346">
    <property type="entry name" value="PRC-barrel domain"/>
    <property type="match status" value="1"/>
</dbReference>
<dbReference type="RefSeq" id="WP_162345716.1">
    <property type="nucleotide sequence ID" value="NZ_JAAEAA010000007.1"/>
</dbReference>
<dbReference type="GO" id="GO:0030077">
    <property type="term" value="C:plasma membrane light-harvesting complex"/>
    <property type="evidence" value="ECO:0007669"/>
    <property type="project" value="InterPro"/>
</dbReference>
<accession>A0A6B2H8X3</accession>
<gene>
    <name evidence="2" type="ORF">GWO68_06990</name>
</gene>
<evidence type="ECO:0000259" key="1">
    <source>
        <dbReference type="Pfam" id="PF05239"/>
    </source>
</evidence>